<keyword evidence="2" id="KW-1185">Reference proteome</keyword>
<reference evidence="1 2" key="1">
    <citation type="journal article" date="2023" name="Plants (Basel)">
        <title>Bridging the Gap: Combining Genomics and Transcriptomics Approaches to Understand Stylosanthes scabra, an Orphan Legume from the Brazilian Caatinga.</title>
        <authorList>
            <person name="Ferreira-Neto J.R.C."/>
            <person name="da Silva M.D."/>
            <person name="Binneck E."/>
            <person name="de Melo N.F."/>
            <person name="da Silva R.H."/>
            <person name="de Melo A.L.T.M."/>
            <person name="Pandolfi V."/>
            <person name="Bustamante F.O."/>
            <person name="Brasileiro-Vidal A.C."/>
            <person name="Benko-Iseppon A.M."/>
        </authorList>
    </citation>
    <scope>NUCLEOTIDE SEQUENCE [LARGE SCALE GENOMIC DNA]</scope>
    <source>
        <tissue evidence="1">Leaves</tissue>
    </source>
</reference>
<dbReference type="EMBL" id="JASCZI010060531">
    <property type="protein sequence ID" value="MED6133518.1"/>
    <property type="molecule type" value="Genomic_DNA"/>
</dbReference>
<name>A0ABU6SBX4_9FABA</name>
<accession>A0ABU6SBX4</accession>
<sequence length="65" mass="7531">NFVPKLLNSGGEKLKRKENFTGKRWEKLFDSKSDGGLASKNSFARIHLILLNKLMRITQKQEALW</sequence>
<gene>
    <name evidence="1" type="ORF">PIB30_028946</name>
</gene>
<evidence type="ECO:0000313" key="1">
    <source>
        <dbReference type="EMBL" id="MED6133518.1"/>
    </source>
</evidence>
<evidence type="ECO:0000313" key="2">
    <source>
        <dbReference type="Proteomes" id="UP001341840"/>
    </source>
</evidence>
<comment type="caution">
    <text evidence="1">The sequence shown here is derived from an EMBL/GenBank/DDBJ whole genome shotgun (WGS) entry which is preliminary data.</text>
</comment>
<organism evidence="1 2">
    <name type="scientific">Stylosanthes scabra</name>
    <dbReference type="NCBI Taxonomy" id="79078"/>
    <lineage>
        <taxon>Eukaryota</taxon>
        <taxon>Viridiplantae</taxon>
        <taxon>Streptophyta</taxon>
        <taxon>Embryophyta</taxon>
        <taxon>Tracheophyta</taxon>
        <taxon>Spermatophyta</taxon>
        <taxon>Magnoliopsida</taxon>
        <taxon>eudicotyledons</taxon>
        <taxon>Gunneridae</taxon>
        <taxon>Pentapetalae</taxon>
        <taxon>rosids</taxon>
        <taxon>fabids</taxon>
        <taxon>Fabales</taxon>
        <taxon>Fabaceae</taxon>
        <taxon>Papilionoideae</taxon>
        <taxon>50 kb inversion clade</taxon>
        <taxon>dalbergioids sensu lato</taxon>
        <taxon>Dalbergieae</taxon>
        <taxon>Pterocarpus clade</taxon>
        <taxon>Stylosanthes</taxon>
    </lineage>
</organism>
<protein>
    <submittedName>
        <fullName evidence="1">Uncharacterized protein</fullName>
    </submittedName>
</protein>
<dbReference type="Proteomes" id="UP001341840">
    <property type="component" value="Unassembled WGS sequence"/>
</dbReference>
<proteinExistence type="predicted"/>
<feature type="non-terminal residue" evidence="1">
    <location>
        <position position="1"/>
    </location>
</feature>
<feature type="non-terminal residue" evidence="1">
    <location>
        <position position="65"/>
    </location>
</feature>